<name>X1ANK2_9ZZZZ</name>
<dbReference type="AlphaFoldDB" id="X1ANK2"/>
<proteinExistence type="predicted"/>
<accession>X1ANK2</accession>
<reference evidence="1" key="1">
    <citation type="journal article" date="2014" name="Front. Microbiol.">
        <title>High frequency of phylogenetically diverse reductive dehalogenase-homologous genes in deep subseafloor sedimentary metagenomes.</title>
        <authorList>
            <person name="Kawai M."/>
            <person name="Futagami T."/>
            <person name="Toyoda A."/>
            <person name="Takaki Y."/>
            <person name="Nishi S."/>
            <person name="Hori S."/>
            <person name="Arai W."/>
            <person name="Tsubouchi T."/>
            <person name="Morono Y."/>
            <person name="Uchiyama I."/>
            <person name="Ito T."/>
            <person name="Fujiyama A."/>
            <person name="Inagaki F."/>
            <person name="Takami H."/>
        </authorList>
    </citation>
    <scope>NUCLEOTIDE SEQUENCE</scope>
    <source>
        <strain evidence="1">Expedition CK06-06</strain>
    </source>
</reference>
<sequence>MLPVGFNLEPCEVIRMATEDIYQVQGNFENPSGASSFTLFYEESAVRSGVGTDNSVLARSWDDAISPAIRDVIADDWLFSSVVVRKMVANPVPKFRLDLATQIGTRTGPSLPANNALLIQLQQGLFPSSSNGRIFIPGVAEGDTDVGNLTAAFTTAAVQPLVDALAAELVEDSGGTGRWKLGVISAKVLNAALPFKDWAGAFSEVFGVGGSPIIATQRRRQTRVIGAAL</sequence>
<gene>
    <name evidence="1" type="ORF">S01H4_31940</name>
</gene>
<organism evidence="1">
    <name type="scientific">marine sediment metagenome</name>
    <dbReference type="NCBI Taxonomy" id="412755"/>
    <lineage>
        <taxon>unclassified sequences</taxon>
        <taxon>metagenomes</taxon>
        <taxon>ecological metagenomes</taxon>
    </lineage>
</organism>
<protein>
    <submittedName>
        <fullName evidence="1">Uncharacterized protein</fullName>
    </submittedName>
</protein>
<evidence type="ECO:0000313" key="1">
    <source>
        <dbReference type="EMBL" id="GAG84279.1"/>
    </source>
</evidence>
<comment type="caution">
    <text evidence="1">The sequence shown here is derived from an EMBL/GenBank/DDBJ whole genome shotgun (WGS) entry which is preliminary data.</text>
</comment>
<dbReference type="EMBL" id="BART01016638">
    <property type="protein sequence ID" value="GAG84279.1"/>
    <property type="molecule type" value="Genomic_DNA"/>
</dbReference>